<dbReference type="SMART" id="SM00448">
    <property type="entry name" value="REC"/>
    <property type="match status" value="1"/>
</dbReference>
<dbReference type="PROSITE" id="PS50110">
    <property type="entry name" value="RESPONSE_REGULATORY"/>
    <property type="match status" value="1"/>
</dbReference>
<gene>
    <name evidence="4" type="ORF">BC659_0691</name>
</gene>
<dbReference type="PANTHER" id="PTHR44591">
    <property type="entry name" value="STRESS RESPONSE REGULATOR PROTEIN 1"/>
    <property type="match status" value="1"/>
</dbReference>
<evidence type="ECO:0000256" key="2">
    <source>
        <dbReference type="PROSITE-ProRule" id="PRU00169"/>
    </source>
</evidence>
<dbReference type="PANTHER" id="PTHR44591:SF3">
    <property type="entry name" value="RESPONSE REGULATORY DOMAIN-CONTAINING PROTEIN"/>
    <property type="match status" value="1"/>
</dbReference>
<dbReference type="AlphaFoldDB" id="A0A4R6J368"/>
<evidence type="ECO:0000313" key="4">
    <source>
        <dbReference type="EMBL" id="TDO28615.1"/>
    </source>
</evidence>
<dbReference type="GO" id="GO:0000160">
    <property type="term" value="P:phosphorelay signal transduction system"/>
    <property type="evidence" value="ECO:0007669"/>
    <property type="project" value="InterPro"/>
</dbReference>
<dbReference type="EMBL" id="SNWP01000010">
    <property type="protein sequence ID" value="TDO28615.1"/>
    <property type="molecule type" value="Genomic_DNA"/>
</dbReference>
<comment type="caution">
    <text evidence="4">The sequence shown here is derived from an EMBL/GenBank/DDBJ whole genome shotgun (WGS) entry which is preliminary data.</text>
</comment>
<evidence type="ECO:0000259" key="3">
    <source>
        <dbReference type="PROSITE" id="PS50110"/>
    </source>
</evidence>
<feature type="modified residue" description="4-aspartylphosphate" evidence="2">
    <location>
        <position position="62"/>
    </location>
</feature>
<dbReference type="OrthoDB" id="1121174at2"/>
<name>A0A4R6J368_9BACT</name>
<feature type="domain" description="Response regulatory" evidence="3">
    <location>
        <begin position="5"/>
        <end position="130"/>
    </location>
</feature>
<dbReference type="Gene3D" id="3.40.50.2300">
    <property type="match status" value="1"/>
</dbReference>
<proteinExistence type="predicted"/>
<dbReference type="RefSeq" id="WP_133473248.1">
    <property type="nucleotide sequence ID" value="NZ_SNWP01000010.1"/>
</dbReference>
<accession>A0A4R6J368</accession>
<organism evidence="4 5">
    <name type="scientific">Sediminibacterium goheungense</name>
    <dbReference type="NCBI Taxonomy" id="1086393"/>
    <lineage>
        <taxon>Bacteria</taxon>
        <taxon>Pseudomonadati</taxon>
        <taxon>Bacteroidota</taxon>
        <taxon>Chitinophagia</taxon>
        <taxon>Chitinophagales</taxon>
        <taxon>Chitinophagaceae</taxon>
        <taxon>Sediminibacterium</taxon>
    </lineage>
</organism>
<evidence type="ECO:0000256" key="1">
    <source>
        <dbReference type="ARBA" id="ARBA00022553"/>
    </source>
</evidence>
<dbReference type="Proteomes" id="UP000295741">
    <property type="component" value="Unassembled WGS sequence"/>
</dbReference>
<evidence type="ECO:0000313" key="5">
    <source>
        <dbReference type="Proteomes" id="UP000295741"/>
    </source>
</evidence>
<protein>
    <submittedName>
        <fullName evidence="4">Response regulator receiver domain-containing protein</fullName>
    </submittedName>
</protein>
<dbReference type="InterPro" id="IPR011006">
    <property type="entry name" value="CheY-like_superfamily"/>
</dbReference>
<dbReference type="InterPro" id="IPR001789">
    <property type="entry name" value="Sig_transdc_resp-reg_receiver"/>
</dbReference>
<reference evidence="4 5" key="1">
    <citation type="submission" date="2019-03" db="EMBL/GenBank/DDBJ databases">
        <title>Genomic Encyclopedia of Archaeal and Bacterial Type Strains, Phase II (KMG-II): from individual species to whole genera.</title>
        <authorList>
            <person name="Goeker M."/>
        </authorList>
    </citation>
    <scope>NUCLEOTIDE SEQUENCE [LARGE SCALE GENOMIC DNA]</scope>
    <source>
        <strain evidence="4 5">DSM 28323</strain>
    </source>
</reference>
<dbReference type="Pfam" id="PF00072">
    <property type="entry name" value="Response_reg"/>
    <property type="match status" value="1"/>
</dbReference>
<dbReference type="SUPFAM" id="SSF52172">
    <property type="entry name" value="CheY-like"/>
    <property type="match status" value="1"/>
</dbReference>
<keyword evidence="1 2" id="KW-0597">Phosphoprotein</keyword>
<keyword evidence="5" id="KW-1185">Reference proteome</keyword>
<dbReference type="InterPro" id="IPR050595">
    <property type="entry name" value="Bact_response_regulator"/>
</dbReference>
<sequence length="130" mass="14822">MNNPKIILIDDDYVANFLNREIIALYNHGLSVSVFENPLAALEYLILENTVDDPDQTILFVDINMPLMTGWQFIELLQTDHPLLLKRLKIYLLSSSIDHNDKNRAAAHPHIADMFSKPIDEALLPVILQS</sequence>